<protein>
    <submittedName>
        <fullName evidence="2">Uncharacterized protein</fullName>
    </submittedName>
</protein>
<reference evidence="2 3" key="1">
    <citation type="submission" date="2023-12" db="EMBL/GenBank/DDBJ databases">
        <title>Micromonospora sp. nov., isolated from Atacama Desert.</title>
        <authorList>
            <person name="Carro L."/>
            <person name="Golinska P."/>
            <person name="Klenk H.-P."/>
            <person name="Goodfellow M."/>
        </authorList>
    </citation>
    <scope>NUCLEOTIDE SEQUENCE [LARGE SCALE GENOMIC DNA]</scope>
    <source>
        <strain evidence="2 3">4G53</strain>
    </source>
</reference>
<evidence type="ECO:0000313" key="2">
    <source>
        <dbReference type="EMBL" id="MDZ5490318.1"/>
    </source>
</evidence>
<comment type="caution">
    <text evidence="2">The sequence shown here is derived from an EMBL/GenBank/DDBJ whole genome shotgun (WGS) entry which is preliminary data.</text>
</comment>
<keyword evidence="3" id="KW-1185">Reference proteome</keyword>
<dbReference type="RefSeq" id="WP_322440496.1">
    <property type="nucleotide sequence ID" value="NZ_JAXOTQ010000013.1"/>
</dbReference>
<evidence type="ECO:0000313" key="3">
    <source>
        <dbReference type="Proteomes" id="UP001290101"/>
    </source>
</evidence>
<accession>A0ABU5JCJ9</accession>
<dbReference type="Proteomes" id="UP001290101">
    <property type="component" value="Unassembled WGS sequence"/>
</dbReference>
<organism evidence="2 3">
    <name type="scientific">Micromonospora sicca</name>
    <dbReference type="NCBI Taxonomy" id="2202420"/>
    <lineage>
        <taxon>Bacteria</taxon>
        <taxon>Bacillati</taxon>
        <taxon>Actinomycetota</taxon>
        <taxon>Actinomycetes</taxon>
        <taxon>Micromonosporales</taxon>
        <taxon>Micromonosporaceae</taxon>
        <taxon>Micromonospora</taxon>
    </lineage>
</organism>
<feature type="region of interest" description="Disordered" evidence="1">
    <location>
        <begin position="87"/>
        <end position="116"/>
    </location>
</feature>
<name>A0ABU5JCJ9_9ACTN</name>
<dbReference type="EMBL" id="JAXOTQ010000013">
    <property type="protein sequence ID" value="MDZ5490318.1"/>
    <property type="molecule type" value="Genomic_DNA"/>
</dbReference>
<gene>
    <name evidence="2" type="ORF">U2F25_12705</name>
</gene>
<feature type="region of interest" description="Disordered" evidence="1">
    <location>
        <begin position="1"/>
        <end position="30"/>
    </location>
</feature>
<sequence>MPQTKNAPAGVASGEGIKQVGETSSSVPPAWHEQCEWENAASYALGYADGYAAAERAIADEISRAIGVKPYDRRDVIRWLIRTVGQPAPRRPEPYSSPENGTTLGVAERDVIGRAA</sequence>
<proteinExistence type="predicted"/>
<evidence type="ECO:0000256" key="1">
    <source>
        <dbReference type="SAM" id="MobiDB-lite"/>
    </source>
</evidence>
<feature type="compositionally biased region" description="Basic and acidic residues" evidence="1">
    <location>
        <begin position="107"/>
        <end position="116"/>
    </location>
</feature>